<proteinExistence type="inferred from homology"/>
<evidence type="ECO:0000256" key="2">
    <source>
        <dbReference type="SAM" id="SignalP"/>
    </source>
</evidence>
<feature type="domain" description="Metallo-beta-lactamase" evidence="3">
    <location>
        <begin position="68"/>
        <end position="255"/>
    </location>
</feature>
<protein>
    <submittedName>
        <fullName evidence="4">Glyoxylase-like metal-dependent hydrolase (Beta-lactamase superfamily II)</fullName>
    </submittedName>
</protein>
<name>A0A318H2B8_9BURK</name>
<comment type="similarity">
    <text evidence="1">Belongs to the metallo-beta-lactamase superfamily. Class-B beta-lactamase family.</text>
</comment>
<dbReference type="SUPFAM" id="SSF56281">
    <property type="entry name" value="Metallo-hydrolase/oxidoreductase"/>
    <property type="match status" value="1"/>
</dbReference>
<dbReference type="InterPro" id="IPR036866">
    <property type="entry name" value="RibonucZ/Hydroxyglut_hydro"/>
</dbReference>
<dbReference type="GO" id="GO:0017001">
    <property type="term" value="P:antibiotic catabolic process"/>
    <property type="evidence" value="ECO:0007669"/>
    <property type="project" value="UniProtKB-ARBA"/>
</dbReference>
<dbReference type="AlphaFoldDB" id="A0A318H2B8"/>
<dbReference type="Gene3D" id="3.60.15.10">
    <property type="entry name" value="Ribonuclease Z/Hydroxyacylglutathione hydrolase-like"/>
    <property type="match status" value="1"/>
</dbReference>
<comment type="caution">
    <text evidence="4">The sequence shown here is derived from an EMBL/GenBank/DDBJ whole genome shotgun (WGS) entry which is preliminary data.</text>
</comment>
<dbReference type="PANTHER" id="PTHR42951:SF4">
    <property type="entry name" value="ACYL-COENZYME A THIOESTERASE MBLAC2"/>
    <property type="match status" value="1"/>
</dbReference>
<dbReference type="GO" id="GO:0016787">
    <property type="term" value="F:hydrolase activity"/>
    <property type="evidence" value="ECO:0007669"/>
    <property type="project" value="UniProtKB-KW"/>
</dbReference>
<keyword evidence="4" id="KW-0378">Hydrolase</keyword>
<dbReference type="SMART" id="SM00849">
    <property type="entry name" value="Lactamase_B"/>
    <property type="match status" value="1"/>
</dbReference>
<accession>A0A318H2B8</accession>
<keyword evidence="5" id="KW-1185">Reference proteome</keyword>
<organism evidence="4 5">
    <name type="scientific">Sphaerotilus hippei</name>
    <dbReference type="NCBI Taxonomy" id="744406"/>
    <lineage>
        <taxon>Bacteria</taxon>
        <taxon>Pseudomonadati</taxon>
        <taxon>Pseudomonadota</taxon>
        <taxon>Betaproteobacteria</taxon>
        <taxon>Burkholderiales</taxon>
        <taxon>Sphaerotilaceae</taxon>
        <taxon>Sphaerotilus</taxon>
    </lineage>
</organism>
<evidence type="ECO:0000313" key="5">
    <source>
        <dbReference type="Proteomes" id="UP000247811"/>
    </source>
</evidence>
<evidence type="ECO:0000259" key="3">
    <source>
        <dbReference type="SMART" id="SM00849"/>
    </source>
</evidence>
<sequence>MSPRGPSRRSACIRLAGALLGLAEAAVLPGCQLLPAPGAVGVAQQVAPGVYLVRGAHGEIGPDNRGEIGNAAFIVGPNGVLAVDTGVSWQQGRRLLATIERHTGQRPRLAVLTQPRQEFLFGATAFQAAGVPLLMHRRAEQVMRSRCDRCLRQLQQQLGADTMQGSALPRPDRLIDGSTPLDEALIGRPIQLLHLGHGSGPGDIGVFDADSRTLLAGGWIDHLRIPDVQDGDLPGWRTTLDRLHELAPRLVVPGHGPAGPGPRLIDTTRRYLDQLEAAVARELAADTSLADIAQAVELPEFAGWDQYETTHRRNAAIVYLRLERVLLLQPSPRPAPAP</sequence>
<reference evidence="4 5" key="1">
    <citation type="submission" date="2018-05" db="EMBL/GenBank/DDBJ databases">
        <title>Genomic Encyclopedia of Type Strains, Phase IV (KMG-IV): sequencing the most valuable type-strain genomes for metagenomic binning, comparative biology and taxonomic classification.</title>
        <authorList>
            <person name="Goeker M."/>
        </authorList>
    </citation>
    <scope>NUCLEOTIDE SEQUENCE [LARGE SCALE GENOMIC DNA]</scope>
    <source>
        <strain evidence="4 5">DSM 566</strain>
    </source>
</reference>
<gene>
    <name evidence="4" type="ORF">C7444_109160</name>
</gene>
<evidence type="ECO:0000313" key="4">
    <source>
        <dbReference type="EMBL" id="PXW95590.1"/>
    </source>
</evidence>
<dbReference type="EMBL" id="QJJS01000009">
    <property type="protein sequence ID" value="PXW95590.1"/>
    <property type="molecule type" value="Genomic_DNA"/>
</dbReference>
<keyword evidence="2" id="KW-0732">Signal</keyword>
<dbReference type="PANTHER" id="PTHR42951">
    <property type="entry name" value="METALLO-BETA-LACTAMASE DOMAIN-CONTAINING"/>
    <property type="match status" value="1"/>
</dbReference>
<dbReference type="RefSeq" id="WP_110401012.1">
    <property type="nucleotide sequence ID" value="NZ_QJJS01000009.1"/>
</dbReference>
<dbReference type="Pfam" id="PF00753">
    <property type="entry name" value="Lactamase_B"/>
    <property type="match status" value="1"/>
</dbReference>
<feature type="signal peptide" evidence="2">
    <location>
        <begin position="1"/>
        <end position="25"/>
    </location>
</feature>
<dbReference type="InterPro" id="IPR050855">
    <property type="entry name" value="NDM-1-like"/>
</dbReference>
<dbReference type="OrthoDB" id="1273797at2"/>
<feature type="chain" id="PRO_5016322228" evidence="2">
    <location>
        <begin position="26"/>
        <end position="338"/>
    </location>
</feature>
<evidence type="ECO:0000256" key="1">
    <source>
        <dbReference type="ARBA" id="ARBA00005250"/>
    </source>
</evidence>
<dbReference type="InterPro" id="IPR001279">
    <property type="entry name" value="Metallo-B-lactamas"/>
</dbReference>
<dbReference type="CDD" id="cd16282">
    <property type="entry name" value="metallo-hydrolase-like_MBL-fold"/>
    <property type="match status" value="1"/>
</dbReference>
<dbReference type="Proteomes" id="UP000247811">
    <property type="component" value="Unassembled WGS sequence"/>
</dbReference>